<keyword evidence="1" id="KW-0732">Signal</keyword>
<dbReference type="SUPFAM" id="SSF82171">
    <property type="entry name" value="DPP6 N-terminal domain-like"/>
    <property type="match status" value="1"/>
</dbReference>
<protein>
    <submittedName>
        <fullName evidence="2">Uncharacterized protein</fullName>
    </submittedName>
</protein>
<evidence type="ECO:0000313" key="2">
    <source>
        <dbReference type="EMBL" id="BFG70108.1"/>
    </source>
</evidence>
<dbReference type="EMBL" id="AP029612">
    <property type="protein sequence ID" value="BFG70108.1"/>
    <property type="molecule type" value="Genomic_DNA"/>
</dbReference>
<dbReference type="InterPro" id="IPR011042">
    <property type="entry name" value="6-blade_b-propeller_TolB-like"/>
</dbReference>
<sequence>MRFPVILFFLFIVTSSVAQRFGGNPSSQKWKQIDTDTVRVIFSAGQEQQAKTVAGIIHGLQQRNSNSLGSSLRKVSMVLQHRTLISNGYVGLAPFRSELYTTAPQNAFNLGAADWLSNLAIHEFRHVQQYSNFNKGLSKLASVVLGEEGQAVANAASVPDWFFEGDAVFTETQFTRQGRGTLPKFFSAYQSLHFANRRYSYMKLRNGSLRHFVPDHYDLGYLLVAYGRNKYGNDLWQKVTNDAARFSSLIYPFQGAVKKHTGIAFEKFVNDAFDFYTSQWTQSAVSAPQWITAVQKNNVVNYQFPYLMKDGAIIALYNSYSQIPVFVKVKEDGSSEKITVRDIAIDPYFSYRDGQILYTAYQPDARWGNVEYHSLKLLDLNSKKLKTIKTKTRLFSPDLSTDKTKVLAVAMDESGGSALIRMNISDSHMDTVSSKKDELYSYPRFSKDDRAAYVVVRKKNGDMGIIWNDLHGSNETREILKPTNRIIGFLQLQGDTLLFSTTHEGRDELWAFIDNTQHTSPYRLASYPTGVYQGVLNKDGKVIASTFTADGYRLASFQPLWEKVNVTDALKPLYIGETIQRSITGASLQASGDYPVTKYQKSFRLLNIHSWRPYYDRPEYSFTLYGQNVLNTLSSELAYTYNENEKSHRISYDGVYGATYLQPVFGTSQTWQRSVRLNRDTTLQWNEWQAYAGLRLPFNFTEGKQFRNLTFQATLNRNTVSWTGIAKNLLRDASFNYIDIRMIYAGQIQRAVQHIFPRWGQNIQTRYRQTLGSDKAWQMLVSGTLYLPGLHRNHNLVLTGAIQRRDTLNRYNFSDNFPFSRGYTAINLPRMYKLGVNYHFPIAYPDWGFGQLVYFQRVRLNAFYDLSIGKSLRTGRRFNFGSVGGELFFDTRWWNQEPVTFGLRYSNLLDQQLVGGVRSHYWEIILPVALFR</sequence>
<gene>
    <name evidence="2" type="ORF">KACHI17_09890</name>
</gene>
<feature type="chain" id="PRO_5044017731" evidence="1">
    <location>
        <begin position="19"/>
        <end position="932"/>
    </location>
</feature>
<reference evidence="2" key="1">
    <citation type="submission" date="2024-02" db="EMBL/GenBank/DDBJ databases">
        <title>Sediminibacterium planktonica sp. nov. and Sediminibacterium longus sp. nov., isolated from surface lake and river water.</title>
        <authorList>
            <person name="Watanabe K."/>
            <person name="Takemine S."/>
            <person name="Ishii Y."/>
            <person name="Ogata Y."/>
            <person name="Shindo C."/>
            <person name="Suda W."/>
        </authorList>
    </citation>
    <scope>NUCLEOTIDE SEQUENCE</scope>
    <source>
        <strain evidence="2">KACHI17</strain>
    </source>
</reference>
<evidence type="ECO:0000256" key="1">
    <source>
        <dbReference type="SAM" id="SignalP"/>
    </source>
</evidence>
<organism evidence="2">
    <name type="scientific">Sediminibacterium sp. KACHI17</name>
    <dbReference type="NCBI Taxonomy" id="1751071"/>
    <lineage>
        <taxon>Bacteria</taxon>
        <taxon>Pseudomonadati</taxon>
        <taxon>Bacteroidota</taxon>
        <taxon>Chitinophagia</taxon>
        <taxon>Chitinophagales</taxon>
        <taxon>Chitinophagaceae</taxon>
        <taxon>Sediminibacterium</taxon>
    </lineage>
</organism>
<accession>A0AAT9GHX3</accession>
<feature type="signal peptide" evidence="1">
    <location>
        <begin position="1"/>
        <end position="18"/>
    </location>
</feature>
<dbReference type="RefSeq" id="WP_353550397.1">
    <property type="nucleotide sequence ID" value="NZ_AP029612.1"/>
</dbReference>
<dbReference type="AlphaFoldDB" id="A0AAT9GHX3"/>
<proteinExistence type="predicted"/>
<name>A0AAT9GHX3_9BACT</name>
<dbReference type="Gene3D" id="2.120.10.30">
    <property type="entry name" value="TolB, C-terminal domain"/>
    <property type="match status" value="1"/>
</dbReference>